<evidence type="ECO:0000256" key="7">
    <source>
        <dbReference type="SAM" id="MobiDB-lite"/>
    </source>
</evidence>
<dbReference type="NCBIfam" id="TIGR02039">
    <property type="entry name" value="CysD"/>
    <property type="match status" value="1"/>
</dbReference>
<dbReference type="NCBIfam" id="NF003587">
    <property type="entry name" value="PRK05253.1"/>
    <property type="match status" value="1"/>
</dbReference>
<keyword evidence="5 6" id="KW-0067">ATP-binding</keyword>
<evidence type="ECO:0000256" key="3">
    <source>
        <dbReference type="ARBA" id="ARBA00022695"/>
    </source>
</evidence>
<dbReference type="InterPro" id="IPR002500">
    <property type="entry name" value="PAPS_reduct_dom"/>
</dbReference>
<evidence type="ECO:0000313" key="9">
    <source>
        <dbReference type="EMBL" id="MBG9388194.1"/>
    </source>
</evidence>
<dbReference type="EC" id="2.7.7.4" evidence="6"/>
<comment type="catalytic activity">
    <reaction evidence="6">
        <text>sulfate + ATP + H(+) = adenosine 5'-phosphosulfate + diphosphate</text>
        <dbReference type="Rhea" id="RHEA:18133"/>
        <dbReference type="ChEBI" id="CHEBI:15378"/>
        <dbReference type="ChEBI" id="CHEBI:16189"/>
        <dbReference type="ChEBI" id="CHEBI:30616"/>
        <dbReference type="ChEBI" id="CHEBI:33019"/>
        <dbReference type="ChEBI" id="CHEBI:58243"/>
        <dbReference type="EC" id="2.7.7.4"/>
    </reaction>
</comment>
<dbReference type="CDD" id="cd23946">
    <property type="entry name" value="Sulfate_adenylyltransferase_2"/>
    <property type="match status" value="1"/>
</dbReference>
<evidence type="ECO:0000256" key="5">
    <source>
        <dbReference type="ARBA" id="ARBA00022840"/>
    </source>
</evidence>
<dbReference type="FunFam" id="3.40.50.620:FF:000002">
    <property type="entry name" value="Sulfate adenylyltransferase subunit 2"/>
    <property type="match status" value="1"/>
</dbReference>
<feature type="region of interest" description="Disordered" evidence="7">
    <location>
        <begin position="17"/>
        <end position="43"/>
    </location>
</feature>
<protein>
    <recommendedName>
        <fullName evidence="6">Sulfate adenylyltransferase subunit 2</fullName>
        <ecNumber evidence="6">2.7.7.4</ecNumber>
    </recommendedName>
    <alternativeName>
        <fullName evidence="6">ATP-sulfurylase small subunit</fullName>
    </alternativeName>
    <alternativeName>
        <fullName evidence="6">Sulfate adenylate transferase</fullName>
        <shortName evidence="6">SAT</shortName>
    </alternativeName>
</protein>
<dbReference type="GO" id="GO:0004781">
    <property type="term" value="F:sulfate adenylyltransferase (ATP) activity"/>
    <property type="evidence" value="ECO:0007669"/>
    <property type="project" value="UniProtKB-UniRule"/>
</dbReference>
<evidence type="ECO:0000259" key="8">
    <source>
        <dbReference type="Pfam" id="PF01507"/>
    </source>
</evidence>
<dbReference type="InterPro" id="IPR011784">
    <property type="entry name" value="SO4_adenylTrfase_ssu"/>
</dbReference>
<comment type="caution">
    <text evidence="9">The sequence shown here is derived from an EMBL/GenBank/DDBJ whole genome shotgun (WGS) entry which is preliminary data.</text>
</comment>
<evidence type="ECO:0000256" key="2">
    <source>
        <dbReference type="ARBA" id="ARBA00022679"/>
    </source>
</evidence>
<dbReference type="InterPro" id="IPR014729">
    <property type="entry name" value="Rossmann-like_a/b/a_fold"/>
</dbReference>
<keyword evidence="2 6" id="KW-0808">Transferase</keyword>
<comment type="similarity">
    <text evidence="1 6">Belongs to the PAPS reductase family. CysD subfamily.</text>
</comment>
<evidence type="ECO:0000256" key="6">
    <source>
        <dbReference type="HAMAP-Rule" id="MF_00064"/>
    </source>
</evidence>
<evidence type="ECO:0000313" key="10">
    <source>
        <dbReference type="Proteomes" id="UP000651050"/>
    </source>
</evidence>
<keyword evidence="3 6" id="KW-0548">Nucleotidyltransferase</keyword>
<comment type="subunit">
    <text evidence="6">Heterodimer composed of CysD, the smaller subunit, and CysN.</text>
</comment>
<reference evidence="9" key="1">
    <citation type="submission" date="2020-11" db="EMBL/GenBank/DDBJ databases">
        <title>Bacterial whole genome sequence for Caenimonas sp. DR4.4.</title>
        <authorList>
            <person name="Le V."/>
            <person name="Ko S.-R."/>
            <person name="Ahn C.-Y."/>
            <person name="Oh H.-M."/>
        </authorList>
    </citation>
    <scope>NUCLEOTIDE SEQUENCE</scope>
    <source>
        <strain evidence="9">DR4.4</strain>
    </source>
</reference>
<dbReference type="Pfam" id="PF01507">
    <property type="entry name" value="PAPS_reduct"/>
    <property type="match status" value="1"/>
</dbReference>
<organism evidence="9 10">
    <name type="scientific">Caenimonas aquaedulcis</name>
    <dbReference type="NCBI Taxonomy" id="2793270"/>
    <lineage>
        <taxon>Bacteria</taxon>
        <taxon>Pseudomonadati</taxon>
        <taxon>Pseudomonadota</taxon>
        <taxon>Betaproteobacteria</taxon>
        <taxon>Burkholderiales</taxon>
        <taxon>Comamonadaceae</taxon>
        <taxon>Caenimonas</taxon>
    </lineage>
</organism>
<comment type="pathway">
    <text evidence="6">Sulfur metabolism; hydrogen sulfide biosynthesis; sulfite from sulfate: step 1/3.</text>
</comment>
<dbReference type="Proteomes" id="UP000651050">
    <property type="component" value="Unassembled WGS sequence"/>
</dbReference>
<dbReference type="SUPFAM" id="SSF52402">
    <property type="entry name" value="Adenine nucleotide alpha hydrolases-like"/>
    <property type="match status" value="1"/>
</dbReference>
<dbReference type="AlphaFoldDB" id="A0A931H3Z5"/>
<proteinExistence type="inferred from homology"/>
<dbReference type="InterPro" id="IPR050128">
    <property type="entry name" value="Sulfate_adenylyltrnsfr_sub2"/>
</dbReference>
<feature type="compositionally biased region" description="Low complexity" evidence="7">
    <location>
        <begin position="22"/>
        <end position="37"/>
    </location>
</feature>
<dbReference type="PANTHER" id="PTHR43196">
    <property type="entry name" value="SULFATE ADENYLYLTRANSFERASE SUBUNIT 2"/>
    <property type="match status" value="1"/>
</dbReference>
<dbReference type="HAMAP" id="MF_00064">
    <property type="entry name" value="Sulf_adenylyltr_sub2"/>
    <property type="match status" value="1"/>
</dbReference>
<dbReference type="GO" id="GO:0005524">
    <property type="term" value="F:ATP binding"/>
    <property type="evidence" value="ECO:0007669"/>
    <property type="project" value="UniProtKB-KW"/>
</dbReference>
<dbReference type="NCBIfam" id="NF009214">
    <property type="entry name" value="PRK12563.1"/>
    <property type="match status" value="1"/>
</dbReference>
<gene>
    <name evidence="6 9" type="primary">cysD</name>
    <name evidence="9" type="ORF">I5803_09195</name>
</gene>
<accession>A0A931H3Z5</accession>
<name>A0A931H3Z5_9BURK</name>
<keyword evidence="10" id="KW-1185">Reference proteome</keyword>
<evidence type="ECO:0000256" key="4">
    <source>
        <dbReference type="ARBA" id="ARBA00022741"/>
    </source>
</evidence>
<comment type="function">
    <text evidence="6">With CysN forms the ATP sulfurylase (ATPS) that catalyzes the adenylation of sulfate producing adenosine 5'-phosphosulfate (APS) and diphosphate, the first enzymatic step in sulfur assimilation pathway. APS synthesis involves the formation of a high-energy phosphoric-sulfuric acid anhydride bond driven by GTP hydrolysis by CysN coupled to ATP hydrolysis by CysD.</text>
</comment>
<dbReference type="Gene3D" id="3.40.50.620">
    <property type="entry name" value="HUPs"/>
    <property type="match status" value="1"/>
</dbReference>
<sequence>MREWLDTRRDDLQLVDPQVGEPSTIASPASTRSAPPSRAERTSMPLTHLQRLEAESIHIMREVVSEVDKPVMLYSVGKDSAVMLHLAMKAFYPSKPPFPLLHVDTRWKFRDMYSFRDRMVKDLGLDLITHINPEGIAKNINPFTHGSAIHTDVMKTEGLKQALDKYGFDAAFGGARRDEEKSRAKERIFSFRSAQHRWDPKNQRPELWKLYNTRKHKGESLRVFPLSNWTELDIWQYIYLQNIPIVPLYYAATRPVVERSGTLIMVDDDRMPLAPGEVPMMRKVRFRTLGCYPLTGAIESDADTLPAIIQEMLLTKTSERQGRVIDHDAAASMEKKKQEGYF</sequence>
<keyword evidence="4 6" id="KW-0547">Nucleotide-binding</keyword>
<feature type="domain" description="Phosphoadenosine phosphosulphate reductase" evidence="8">
    <location>
        <begin position="70"/>
        <end position="296"/>
    </location>
</feature>
<dbReference type="PIRSF" id="PIRSF002936">
    <property type="entry name" value="CysDAde_trans"/>
    <property type="match status" value="1"/>
</dbReference>
<dbReference type="EMBL" id="JADWYS010000001">
    <property type="protein sequence ID" value="MBG9388194.1"/>
    <property type="molecule type" value="Genomic_DNA"/>
</dbReference>
<dbReference type="GO" id="GO:0000103">
    <property type="term" value="P:sulfate assimilation"/>
    <property type="evidence" value="ECO:0007669"/>
    <property type="project" value="UniProtKB-UniRule"/>
</dbReference>
<evidence type="ECO:0000256" key="1">
    <source>
        <dbReference type="ARBA" id="ARBA00008885"/>
    </source>
</evidence>
<dbReference type="PANTHER" id="PTHR43196:SF1">
    <property type="entry name" value="SULFATE ADENYLYLTRANSFERASE SUBUNIT 2"/>
    <property type="match status" value="1"/>
</dbReference>
<dbReference type="GO" id="GO:0070814">
    <property type="term" value="P:hydrogen sulfide biosynthetic process"/>
    <property type="evidence" value="ECO:0007669"/>
    <property type="project" value="UniProtKB-UniRule"/>
</dbReference>